<keyword evidence="2" id="KW-1185">Reference proteome</keyword>
<reference evidence="1 2" key="1">
    <citation type="submission" date="2019-02" db="EMBL/GenBank/DDBJ databases">
        <title>Genomic Encyclopedia of Archaeal and Bacterial Type Strains, Phase II (KMG-II): from individual species to whole genera.</title>
        <authorList>
            <person name="Goeker M."/>
        </authorList>
    </citation>
    <scope>NUCLEOTIDE SEQUENCE [LARGE SCALE GENOMIC DNA]</scope>
    <source>
        <strain evidence="1 2">DSM 18101</strain>
    </source>
</reference>
<accession>A0A4Q7YWG5</accession>
<organism evidence="1 2">
    <name type="scientific">Edaphobacter modestus</name>
    <dbReference type="NCBI Taxonomy" id="388466"/>
    <lineage>
        <taxon>Bacteria</taxon>
        <taxon>Pseudomonadati</taxon>
        <taxon>Acidobacteriota</taxon>
        <taxon>Terriglobia</taxon>
        <taxon>Terriglobales</taxon>
        <taxon>Acidobacteriaceae</taxon>
        <taxon>Edaphobacter</taxon>
    </lineage>
</organism>
<dbReference type="OrthoDB" id="282364at2"/>
<sequence>MSPITVCDDRIAPSASIRNRAARIFHALTRPVALLKSCAALAMCSTTGCLHPKIGPQSLPIDRAAYSASLSDSWKEQALLNIVKIRYVDPPVFVDVGSIVASYTLTQNATAGGTIPTSGGGSANVAGSLGLSNSPTIAYAPLTGNDYIKALRAPLPVSVVFAAIQNGIPADSILLSLIMSINGLRNQRVSLQGITPADLEFHRVRELMQEIQASGALRLAVNVNPDKQEANLLTLRTRDISPEVLAAIRELRGLLHVNPEATELRLVSAPFASSDTEVAVQTRSIVELLQNAAAQVEVPSEDIARHRAVPGFETGHDFPGVVPMIRVHSAKTKPGDAFVAVNYRHTWFFINDDDFFSKRAFAQLMELFTMAESGPKANQPVVTIPAR</sequence>
<dbReference type="Proteomes" id="UP000292958">
    <property type="component" value="Unassembled WGS sequence"/>
</dbReference>
<dbReference type="RefSeq" id="WP_130420045.1">
    <property type="nucleotide sequence ID" value="NZ_SHKW01000001.1"/>
</dbReference>
<protein>
    <submittedName>
        <fullName evidence="1">Uncharacterized protein</fullName>
    </submittedName>
</protein>
<comment type="caution">
    <text evidence="1">The sequence shown here is derived from an EMBL/GenBank/DDBJ whole genome shotgun (WGS) entry which is preliminary data.</text>
</comment>
<gene>
    <name evidence="1" type="ORF">BDD14_3817</name>
</gene>
<proteinExistence type="predicted"/>
<evidence type="ECO:0000313" key="2">
    <source>
        <dbReference type="Proteomes" id="UP000292958"/>
    </source>
</evidence>
<name>A0A4Q7YWG5_9BACT</name>
<evidence type="ECO:0000313" key="1">
    <source>
        <dbReference type="EMBL" id="RZU42262.1"/>
    </source>
</evidence>
<dbReference type="AlphaFoldDB" id="A0A4Q7YWG5"/>
<dbReference type="EMBL" id="SHKW01000001">
    <property type="protein sequence ID" value="RZU42262.1"/>
    <property type="molecule type" value="Genomic_DNA"/>
</dbReference>